<dbReference type="Proteomes" id="UP000245657">
    <property type="component" value="Unassembled WGS sequence"/>
</dbReference>
<comment type="caution">
    <text evidence="3">The sequence shown here is derived from an EMBL/GenBank/DDBJ whole genome shotgun (WGS) entry which is preliminary data.</text>
</comment>
<dbReference type="Pfam" id="PF20042">
    <property type="entry name" value="DUF6444"/>
    <property type="match status" value="1"/>
</dbReference>
<dbReference type="EMBL" id="QGMY01000018">
    <property type="protein sequence ID" value="PWR69806.1"/>
    <property type="molecule type" value="Genomic_DNA"/>
</dbReference>
<feature type="compositionally biased region" description="Low complexity" evidence="1">
    <location>
        <begin position="33"/>
        <end position="47"/>
    </location>
</feature>
<feature type="region of interest" description="Disordered" evidence="1">
    <location>
        <begin position="33"/>
        <end position="83"/>
    </location>
</feature>
<protein>
    <recommendedName>
        <fullName evidence="2">DUF6444 domain-containing protein</fullName>
    </recommendedName>
</protein>
<dbReference type="InterPro" id="IPR045618">
    <property type="entry name" value="DUF6444"/>
</dbReference>
<evidence type="ECO:0000256" key="1">
    <source>
        <dbReference type="SAM" id="MobiDB-lite"/>
    </source>
</evidence>
<proteinExistence type="predicted"/>
<evidence type="ECO:0000313" key="3">
    <source>
        <dbReference type="EMBL" id="PWR69806.1"/>
    </source>
</evidence>
<sequence>MKILILALSKSSIFTSNNLDLQHRVQELENRLSLNSSNSSIPPSKNPLNKKVKRNHNSREKTGKPPGGQPGHPGKTLVSKNEPDDVIDYTSDFCSHCSSILSTNDQFFIEERQDVEIPEIQVQTLRIGYMPVLALGVIISIKESFPLISHRKSNMGSD</sequence>
<name>A0A2V2MWM1_9EURY</name>
<gene>
    <name evidence="3" type="ORF">DK846_16655</name>
</gene>
<dbReference type="AlphaFoldDB" id="A0A2V2MWM1"/>
<evidence type="ECO:0000313" key="4">
    <source>
        <dbReference type="Proteomes" id="UP000245657"/>
    </source>
</evidence>
<keyword evidence="4" id="KW-1185">Reference proteome</keyword>
<reference evidence="3 4" key="1">
    <citation type="submission" date="2018-05" db="EMBL/GenBank/DDBJ databases">
        <title>Draft genome of Methanospirillum lacunae Ki8-1.</title>
        <authorList>
            <person name="Dueholm M.S."/>
            <person name="Nielsen P.H."/>
            <person name="Bakmann L.F."/>
            <person name="Otzen D.E."/>
        </authorList>
    </citation>
    <scope>NUCLEOTIDE SEQUENCE [LARGE SCALE GENOMIC DNA]</scope>
    <source>
        <strain evidence="3 4">Ki8-1</strain>
    </source>
</reference>
<feature type="domain" description="DUF6444" evidence="2">
    <location>
        <begin position="9"/>
        <end position="75"/>
    </location>
</feature>
<evidence type="ECO:0000259" key="2">
    <source>
        <dbReference type="Pfam" id="PF20042"/>
    </source>
</evidence>
<accession>A0A2V2MWM1</accession>
<organism evidence="3 4">
    <name type="scientific">Methanospirillum lacunae</name>
    <dbReference type="NCBI Taxonomy" id="668570"/>
    <lineage>
        <taxon>Archaea</taxon>
        <taxon>Methanobacteriati</taxon>
        <taxon>Methanobacteriota</taxon>
        <taxon>Stenosarchaea group</taxon>
        <taxon>Methanomicrobia</taxon>
        <taxon>Methanomicrobiales</taxon>
        <taxon>Methanospirillaceae</taxon>
        <taxon>Methanospirillum</taxon>
    </lineage>
</organism>